<evidence type="ECO:0000313" key="3">
    <source>
        <dbReference type="Proteomes" id="UP000515561"/>
    </source>
</evidence>
<keyword evidence="3" id="KW-1185">Reference proteome</keyword>
<proteinExistence type="predicted"/>
<reference evidence="2 3" key="1">
    <citation type="journal article" date="2016" name="Int. J. Syst. Evol. Microbiol.">
        <title>Descriptions of Anaerotaenia torta gen. nov., sp. nov. and Anaerocolumna cellulosilytica gen. nov., sp. nov. isolated from a methanogenic reactor of cattle waste.</title>
        <authorList>
            <person name="Uek A."/>
            <person name="Ohtaki Y."/>
            <person name="Kaku N."/>
            <person name="Ueki K."/>
        </authorList>
    </citation>
    <scope>NUCLEOTIDE SEQUENCE [LARGE SCALE GENOMIC DNA]</scope>
    <source>
        <strain evidence="2 3">SN021</strain>
    </source>
</reference>
<feature type="domain" description="DUF4397" evidence="1">
    <location>
        <begin position="138"/>
        <end position="209"/>
    </location>
</feature>
<name>A0A6S6R964_9FIRM</name>
<organism evidence="2 3">
    <name type="scientific">Anaerocolumna cellulosilytica</name>
    <dbReference type="NCBI Taxonomy" id="433286"/>
    <lineage>
        <taxon>Bacteria</taxon>
        <taxon>Bacillati</taxon>
        <taxon>Bacillota</taxon>
        <taxon>Clostridia</taxon>
        <taxon>Lachnospirales</taxon>
        <taxon>Lachnospiraceae</taxon>
        <taxon>Anaerocolumna</taxon>
    </lineage>
</organism>
<dbReference type="Pfam" id="PF14344">
    <property type="entry name" value="DUF4397"/>
    <property type="match status" value="2"/>
</dbReference>
<sequence length="213" mass="23612">MHYYTRYTSYPKMSYLQNRTGNLRVFHAVADAPNVDVYANDTLLVRDLTYGEYTEYLPVPNNNYRITLYEAGTRDNPLVSNMFMVTDDTMATIAAVGTLEDLGLLSIPDNMTNPSSGNAKVRFVHLSPDAPAVDITLQDGTVLLPDVSYKQMTQYIEVSPGDYTLEVRVAGTDVVALTVSDLDLEEDTLYSIYAIGLAEGTPELEAVLVIDQF</sequence>
<dbReference type="Proteomes" id="UP000515561">
    <property type="component" value="Chromosome"/>
</dbReference>
<gene>
    <name evidence="2" type="ORF">acsn021_35290</name>
</gene>
<dbReference type="AlphaFoldDB" id="A0A6S6R964"/>
<protein>
    <recommendedName>
        <fullName evidence="1">DUF4397 domain-containing protein</fullName>
    </recommendedName>
</protein>
<dbReference type="InterPro" id="IPR025510">
    <property type="entry name" value="DUF4397"/>
</dbReference>
<dbReference type="KEGG" id="acel:acsn021_35290"/>
<evidence type="ECO:0000259" key="1">
    <source>
        <dbReference type="Pfam" id="PF14344"/>
    </source>
</evidence>
<feature type="domain" description="DUF4397" evidence="1">
    <location>
        <begin position="22"/>
        <end position="136"/>
    </location>
</feature>
<dbReference type="RefSeq" id="WP_184092349.1">
    <property type="nucleotide sequence ID" value="NZ_AP023367.1"/>
</dbReference>
<accession>A0A6S6R964</accession>
<dbReference type="EMBL" id="AP023367">
    <property type="protein sequence ID" value="BCJ95960.1"/>
    <property type="molecule type" value="Genomic_DNA"/>
</dbReference>
<evidence type="ECO:0000313" key="2">
    <source>
        <dbReference type="EMBL" id="BCJ95960.1"/>
    </source>
</evidence>